<sequence>MDADQFRILIRTIREDNQEFVASIGKELASAIMSGISEKIQGTAQPSTSSQVSNIAPFEPFDQKAEKFKNYLERFENYLAVKNVTADHKKAQLLSVSIGSLHYNNLSALLGPDSAIKNLEYAPLKKAFSDMLTPHRNVVVSQHYFLNTYQKPNETIPEFVASLQRDISDCEFSVLCECNQKVSVADIFLRAQFIRGLKDSWIREQLLQSTATTFKDILTKATALEASRLETQVLSNRQPASPDSILDDIHKVSKRPTRQTFQNSKYRSVSPSFNRSKSQTRFQRKMDYSKIGVSNLCFFCARNNHRASDCRVDRKSLHCTSCDRTGHVAK</sequence>
<reference evidence="1 2" key="1">
    <citation type="submission" date="2020-02" db="EMBL/GenBank/DDBJ databases">
        <authorList>
            <person name="Ferguson B K."/>
        </authorList>
    </citation>
    <scope>NUCLEOTIDE SEQUENCE [LARGE SCALE GENOMIC DNA]</scope>
</reference>
<dbReference type="Gene3D" id="4.10.60.10">
    <property type="entry name" value="Zinc finger, CCHC-type"/>
    <property type="match status" value="1"/>
</dbReference>
<accession>A0A6H5G3T6</accession>
<organism evidence="1 2">
    <name type="scientific">Nesidiocoris tenuis</name>
    <dbReference type="NCBI Taxonomy" id="355587"/>
    <lineage>
        <taxon>Eukaryota</taxon>
        <taxon>Metazoa</taxon>
        <taxon>Ecdysozoa</taxon>
        <taxon>Arthropoda</taxon>
        <taxon>Hexapoda</taxon>
        <taxon>Insecta</taxon>
        <taxon>Pterygota</taxon>
        <taxon>Neoptera</taxon>
        <taxon>Paraneoptera</taxon>
        <taxon>Hemiptera</taxon>
        <taxon>Heteroptera</taxon>
        <taxon>Panheteroptera</taxon>
        <taxon>Cimicomorpha</taxon>
        <taxon>Miridae</taxon>
        <taxon>Dicyphina</taxon>
        <taxon>Nesidiocoris</taxon>
    </lineage>
</organism>
<gene>
    <name evidence="1" type="ORF">NTEN_LOCUS3505</name>
</gene>
<dbReference type="EMBL" id="CADCXU010005504">
    <property type="protein sequence ID" value="CAA9997172.1"/>
    <property type="molecule type" value="Genomic_DNA"/>
</dbReference>
<dbReference type="InterPro" id="IPR036875">
    <property type="entry name" value="Znf_CCHC_sf"/>
</dbReference>
<name>A0A6H5G3T6_9HEMI</name>
<dbReference type="GO" id="GO:0003676">
    <property type="term" value="F:nucleic acid binding"/>
    <property type="evidence" value="ECO:0007669"/>
    <property type="project" value="InterPro"/>
</dbReference>
<dbReference type="SUPFAM" id="SSF57756">
    <property type="entry name" value="Retrovirus zinc finger-like domains"/>
    <property type="match status" value="1"/>
</dbReference>
<protein>
    <recommendedName>
        <fullName evidence="3">CCHC-type domain-containing protein</fullName>
    </recommendedName>
</protein>
<dbReference type="PANTHER" id="PTHR33198:SF19">
    <property type="entry name" value="CCHC-TYPE DOMAIN-CONTAINING PROTEIN"/>
    <property type="match status" value="1"/>
</dbReference>
<dbReference type="Proteomes" id="UP000479000">
    <property type="component" value="Unassembled WGS sequence"/>
</dbReference>
<dbReference type="OrthoDB" id="6628938at2759"/>
<evidence type="ECO:0008006" key="3">
    <source>
        <dbReference type="Google" id="ProtNLM"/>
    </source>
</evidence>
<keyword evidence="2" id="KW-1185">Reference proteome</keyword>
<proteinExistence type="predicted"/>
<evidence type="ECO:0000313" key="2">
    <source>
        <dbReference type="Proteomes" id="UP000479000"/>
    </source>
</evidence>
<evidence type="ECO:0000313" key="1">
    <source>
        <dbReference type="EMBL" id="CAA9997172.1"/>
    </source>
</evidence>
<feature type="non-terminal residue" evidence="1">
    <location>
        <position position="330"/>
    </location>
</feature>
<dbReference type="GO" id="GO:0008270">
    <property type="term" value="F:zinc ion binding"/>
    <property type="evidence" value="ECO:0007669"/>
    <property type="project" value="InterPro"/>
</dbReference>
<dbReference type="PANTHER" id="PTHR33198">
    <property type="entry name" value="ANK_REP_REGION DOMAIN-CONTAINING PROTEIN-RELATED"/>
    <property type="match status" value="1"/>
</dbReference>
<dbReference type="AlphaFoldDB" id="A0A6H5G3T6"/>